<evidence type="ECO:0000256" key="5">
    <source>
        <dbReference type="ARBA" id="ARBA00022786"/>
    </source>
</evidence>
<dbReference type="InterPro" id="IPR057948">
    <property type="entry name" value="TPR_TRIP12_N"/>
</dbReference>
<dbReference type="PANTHER" id="PTHR45670:SF1">
    <property type="entry name" value="E3 UBIQUITIN-PROTEIN LIGASE HECTD1"/>
    <property type="match status" value="1"/>
</dbReference>
<dbReference type="SUPFAM" id="SSF48371">
    <property type="entry name" value="ARM repeat"/>
    <property type="match status" value="1"/>
</dbReference>
<dbReference type="GO" id="GO:1904855">
    <property type="term" value="F:proteasome regulatory particle binding"/>
    <property type="evidence" value="ECO:0007669"/>
    <property type="project" value="EnsemblFungi"/>
</dbReference>
<evidence type="ECO:0000256" key="1">
    <source>
        <dbReference type="ARBA" id="ARBA00000885"/>
    </source>
</evidence>
<dbReference type="EC" id="2.3.2.26" evidence="3"/>
<feature type="compositionally biased region" description="Acidic residues" evidence="7">
    <location>
        <begin position="38"/>
        <end position="51"/>
    </location>
</feature>
<dbReference type="GO" id="GO:0061630">
    <property type="term" value="F:ubiquitin protein ligase activity"/>
    <property type="evidence" value="ECO:0007669"/>
    <property type="project" value="UniProtKB-EC"/>
</dbReference>
<organism evidence="9 10">
    <name type="scientific">Lachancea dasiensis</name>
    <dbReference type="NCBI Taxonomy" id="1072105"/>
    <lineage>
        <taxon>Eukaryota</taxon>
        <taxon>Fungi</taxon>
        <taxon>Dikarya</taxon>
        <taxon>Ascomycota</taxon>
        <taxon>Saccharomycotina</taxon>
        <taxon>Saccharomycetes</taxon>
        <taxon>Saccharomycetales</taxon>
        <taxon>Saccharomycetaceae</taxon>
        <taxon>Lachancea</taxon>
    </lineage>
</organism>
<evidence type="ECO:0000256" key="4">
    <source>
        <dbReference type="ARBA" id="ARBA00022679"/>
    </source>
</evidence>
<evidence type="ECO:0000256" key="6">
    <source>
        <dbReference type="PROSITE-ProRule" id="PRU00104"/>
    </source>
</evidence>
<feature type="domain" description="HECT" evidence="8">
    <location>
        <begin position="1113"/>
        <end position="1445"/>
    </location>
</feature>
<evidence type="ECO:0000313" key="9">
    <source>
        <dbReference type="EMBL" id="SCU94770.1"/>
    </source>
</evidence>
<dbReference type="Pfam" id="PF00632">
    <property type="entry name" value="HECT"/>
    <property type="match status" value="1"/>
</dbReference>
<feature type="active site" description="Glycyl thioester intermediate" evidence="6">
    <location>
        <position position="1412"/>
    </location>
</feature>
<dbReference type="GO" id="GO:0035519">
    <property type="term" value="P:protein K29-linked ubiquitination"/>
    <property type="evidence" value="ECO:0007669"/>
    <property type="project" value="EnsemblFungi"/>
</dbReference>
<dbReference type="Gene3D" id="1.25.10.10">
    <property type="entry name" value="Leucine-rich Repeat Variant"/>
    <property type="match status" value="1"/>
</dbReference>
<name>A0A1G4JUX8_9SACH</name>
<dbReference type="GO" id="GO:0010994">
    <property type="term" value="P:free ubiquitin chain polymerization"/>
    <property type="evidence" value="ECO:0007669"/>
    <property type="project" value="EnsemblFungi"/>
</dbReference>
<evidence type="ECO:0000256" key="3">
    <source>
        <dbReference type="ARBA" id="ARBA00012485"/>
    </source>
</evidence>
<dbReference type="SMART" id="SM00119">
    <property type="entry name" value="HECTc"/>
    <property type="match status" value="1"/>
</dbReference>
<comment type="similarity">
    <text evidence="2">Belongs to the UPL family. K-HECT subfamily.</text>
</comment>
<feature type="compositionally biased region" description="Acidic residues" evidence="7">
    <location>
        <begin position="1"/>
        <end position="10"/>
    </location>
</feature>
<dbReference type="EMBL" id="LT598457">
    <property type="protein sequence ID" value="SCU94770.1"/>
    <property type="molecule type" value="Genomic_DNA"/>
</dbReference>
<dbReference type="PANTHER" id="PTHR45670">
    <property type="entry name" value="E3 UBIQUITIN-PROTEIN LIGASE TRIP12"/>
    <property type="match status" value="1"/>
</dbReference>
<dbReference type="PROSITE" id="PS50237">
    <property type="entry name" value="HECT"/>
    <property type="match status" value="1"/>
</dbReference>
<dbReference type="OrthoDB" id="423283at2759"/>
<feature type="region of interest" description="Disordered" evidence="7">
    <location>
        <begin position="614"/>
        <end position="648"/>
    </location>
</feature>
<proteinExistence type="inferred from homology"/>
<reference evidence="10" key="1">
    <citation type="submission" date="2016-03" db="EMBL/GenBank/DDBJ databases">
        <authorList>
            <person name="Devillers H."/>
        </authorList>
    </citation>
    <scope>NUCLEOTIDE SEQUENCE [LARGE SCALE GENOMIC DNA]</scope>
</reference>
<evidence type="ECO:0000256" key="2">
    <source>
        <dbReference type="ARBA" id="ARBA00006331"/>
    </source>
</evidence>
<keyword evidence="4" id="KW-0808">Transferase</keyword>
<feature type="compositionally biased region" description="Basic and acidic residues" evidence="7">
    <location>
        <begin position="52"/>
        <end position="66"/>
    </location>
</feature>
<dbReference type="SUPFAM" id="SSF56204">
    <property type="entry name" value="Hect, E3 ligase catalytic domain"/>
    <property type="match status" value="1"/>
</dbReference>
<accession>A0A1G4JUX8</accession>
<dbReference type="STRING" id="1266660.A0A1G4JUX8"/>
<dbReference type="InterPro" id="IPR045322">
    <property type="entry name" value="HECTD1/TRIP12-like"/>
</dbReference>
<dbReference type="GO" id="GO:0016607">
    <property type="term" value="C:nuclear speck"/>
    <property type="evidence" value="ECO:0007669"/>
    <property type="project" value="TreeGrafter"/>
</dbReference>
<keyword evidence="5 6" id="KW-0833">Ubl conjugation pathway</keyword>
<evidence type="ECO:0000313" key="10">
    <source>
        <dbReference type="Proteomes" id="UP000190274"/>
    </source>
</evidence>
<dbReference type="Gene3D" id="3.90.1750.10">
    <property type="entry name" value="Hect, E3 ligase catalytic domains"/>
    <property type="match status" value="1"/>
</dbReference>
<protein>
    <recommendedName>
        <fullName evidence="3">HECT-type E3 ubiquitin transferase</fullName>
        <ecNumber evidence="3">2.3.2.26</ecNumber>
    </recommendedName>
</protein>
<dbReference type="Pfam" id="PF25579">
    <property type="entry name" value="TPR_TRIP12_N"/>
    <property type="match status" value="1"/>
</dbReference>
<feature type="compositionally biased region" description="Acidic residues" evidence="7">
    <location>
        <begin position="21"/>
        <end position="30"/>
    </location>
</feature>
<sequence>MEGGYENEEDFVIHANTSSLEDVESGLEESTESHEYEYPDEEEDDDLDGDEESLHYQDSRDTRYQADDGGEEESSFQTGFSDTDRQHLHNSMNRPQASLHQLLGFLSQGMEVHGISREAQADRGATTTNRHTRGVDIHDIFPEMFGFGGAGHSLSSNRSNGRITRLLDNVASCEEDPYMAQESLREISEQLLMMNSLTAERLVPQEELLTSIIKILKDPQLQEQLELQMIACRCLYNLFEVNPGVIDLAVDRQVITCLHAKLLEISYIDLAEQVLETLEVISKSHGREILEAGCMMACIQYLDFFTSHAQRKALTIVVNSCARIRTENFQQVADVMPTLKQVFLTHSDHTLLLRILDGLYGICSGFRKELYLLTKLFDYGFVERIMQLMINGETRLEARLKAFDILSQVAISSNNLATQIIASQKVMDVIMNSINDFKKTSKSPLHERIMFAPKSLLLSIARFLVLLLPFEDDPVFSIVDGDGINLNGIGNELKRLIDEITPIMIEIYVNTGDFQIRKLILIGLARSNSSQLPFVSTNIDRHVISMLASTFARQGPTFTESGFNDLESGALLLGCTSLARALIDKNPAQYLPAFRREGIFSVLTSILEKLPSHFDSGPSDELERREQEASGSDNEDLSEASIDSGTDGDYDMGFDEFEGVSQIKPRKIYFKVFSRLNMASVKHDLYRNLKKITAISTDENNSNIKDLNEIGSLVQELRCVHVDSKTYEYWVAVWNDVKNRLFSTNFTISSFEFISTGLAREMAKIIHANGEKNSICQRAMVGAFSDKVKQFIQILQAALTRIESFPVIDCGLAGEEGKAASLGKQVKIKLEYAGDAEEDQIPISLRSITIFIHCISSFKALNDFLKHRLLQSHLIDSAMPQAGVRAEEVQTLDKWDLGFTFEDKECPYHSTIFGSIFNPTADNSHFWNEIHVVKFKKMKDNVRDQIEDQTIGKLYTEEVTNNEKNPVYDILILLKTLSGCIEDESFVNSKISAKLARQLEEPLIVSGGCLPGWTLSITKDYPFLFPLDIRIFFLQSASYGYGRLIQIWKDRSNGNKGVGIDTGLHQLGRPTRHKLRVSRDSIFLSALKILSKYGSSPSILEIEFMHEVGTGLGPTMEFYAIVSREFGRRVLGLWRCDNYSAHEDNFVEGLLFPAPLAASKDHDRTLELYKQLGLFVARSMLDNRILDFRFNRAFFELAHLYAEEGNLDFGDTEFMLHLLDMVDPQLSNSLRFLLEHKYDDLIETLSLTFQLPGYNVELIPNGASIAVTKENFGTYFRCVLNETIGPGVENQIRSFMSGFSQTFPYRSLLILSPVELTELFGRTEEDWTVSTLVANVEADHGYTNDSETIRDLISLMVSFSYKERRLFLQFLTGSPKLPVGGFKSLNPKLTIVRKHTEGDLGPDHYLPSVMTCANYLKLPKYSNKNIMECRIKQAMKEGSGAFLLS</sequence>
<dbReference type="GO" id="GO:0043161">
    <property type="term" value="P:proteasome-mediated ubiquitin-dependent protein catabolic process"/>
    <property type="evidence" value="ECO:0007669"/>
    <property type="project" value="TreeGrafter"/>
</dbReference>
<dbReference type="Gene3D" id="3.30.2160.10">
    <property type="entry name" value="Hect, E3 ligase catalytic domain"/>
    <property type="match status" value="1"/>
</dbReference>
<dbReference type="InterPro" id="IPR035983">
    <property type="entry name" value="Hect_E3_ubiquitin_ligase"/>
</dbReference>
<dbReference type="InterPro" id="IPR000569">
    <property type="entry name" value="HECT_dom"/>
</dbReference>
<dbReference type="InterPro" id="IPR016024">
    <property type="entry name" value="ARM-type_fold"/>
</dbReference>
<dbReference type="Proteomes" id="UP000190274">
    <property type="component" value="Chromosome G"/>
</dbReference>
<keyword evidence="10" id="KW-1185">Reference proteome</keyword>
<dbReference type="InterPro" id="IPR011989">
    <property type="entry name" value="ARM-like"/>
</dbReference>
<evidence type="ECO:0000259" key="8">
    <source>
        <dbReference type="PROSITE" id="PS50237"/>
    </source>
</evidence>
<comment type="catalytic activity">
    <reaction evidence="1">
        <text>S-ubiquitinyl-[E2 ubiquitin-conjugating enzyme]-L-cysteine + [acceptor protein]-L-lysine = [E2 ubiquitin-conjugating enzyme]-L-cysteine + N(6)-ubiquitinyl-[acceptor protein]-L-lysine.</text>
        <dbReference type="EC" id="2.3.2.26"/>
    </reaction>
</comment>
<feature type="region of interest" description="Disordered" evidence="7">
    <location>
        <begin position="1"/>
        <end position="89"/>
    </location>
</feature>
<evidence type="ECO:0000256" key="7">
    <source>
        <dbReference type="SAM" id="MobiDB-lite"/>
    </source>
</evidence>
<dbReference type="Gene3D" id="3.30.2410.10">
    <property type="entry name" value="Hect, E3 ligase catalytic domain"/>
    <property type="match status" value="1"/>
</dbReference>
<gene>
    <name evidence="9" type="ORF">LADA_0G11078G</name>
</gene>